<organism evidence="5 6">
    <name type="scientific">Clostridium rhizosphaerae</name>
    <dbReference type="NCBI Taxonomy" id="2803861"/>
    <lineage>
        <taxon>Bacteria</taxon>
        <taxon>Bacillati</taxon>
        <taxon>Bacillota</taxon>
        <taxon>Clostridia</taxon>
        <taxon>Eubacteriales</taxon>
        <taxon>Clostridiaceae</taxon>
        <taxon>Clostridium</taxon>
    </lineage>
</organism>
<keyword evidence="3" id="KW-0472">Membrane</keyword>
<dbReference type="InterPro" id="IPR011098">
    <property type="entry name" value="G5_dom"/>
</dbReference>
<evidence type="ECO:0000256" key="1">
    <source>
        <dbReference type="ARBA" id="ARBA00022729"/>
    </source>
</evidence>
<reference evidence="5 6" key="1">
    <citation type="submission" date="2021-01" db="EMBL/GenBank/DDBJ databases">
        <title>Genome public.</title>
        <authorList>
            <person name="Liu C."/>
            <person name="Sun Q."/>
        </authorList>
    </citation>
    <scope>NUCLEOTIDE SEQUENCE [LARGE SCALE GENOMIC DNA]</scope>
    <source>
        <strain evidence="5 6">YIM B02515</strain>
    </source>
</reference>
<dbReference type="InterPro" id="IPR016047">
    <property type="entry name" value="M23ase_b-sheet_dom"/>
</dbReference>
<keyword evidence="6" id="KW-1185">Reference proteome</keyword>
<accession>A0ABS1TF48</accession>
<feature type="compositionally biased region" description="Polar residues" evidence="2">
    <location>
        <begin position="206"/>
        <end position="228"/>
    </location>
</feature>
<keyword evidence="1" id="KW-0732">Signal</keyword>
<feature type="domain" description="G5" evidence="4">
    <location>
        <begin position="190"/>
        <end position="270"/>
    </location>
</feature>
<dbReference type="InterPro" id="IPR011055">
    <property type="entry name" value="Dup_hybrid_motif"/>
</dbReference>
<dbReference type="PANTHER" id="PTHR21666">
    <property type="entry name" value="PEPTIDASE-RELATED"/>
    <property type="match status" value="1"/>
</dbReference>
<feature type="transmembrane region" description="Helical" evidence="3">
    <location>
        <begin position="10"/>
        <end position="27"/>
    </location>
</feature>
<protein>
    <submittedName>
        <fullName evidence="5">Peptidoglycan DD-metalloendopeptidase family protein</fullName>
    </submittedName>
</protein>
<keyword evidence="3" id="KW-0812">Transmembrane</keyword>
<dbReference type="Proteomes" id="UP000632377">
    <property type="component" value="Unassembled WGS sequence"/>
</dbReference>
<dbReference type="Gene3D" id="2.70.70.10">
    <property type="entry name" value="Glucose Permease (Domain IIA)"/>
    <property type="match status" value="1"/>
</dbReference>
<dbReference type="Gene3D" id="2.20.230.10">
    <property type="entry name" value="Resuscitation-promoting factor rpfb"/>
    <property type="match status" value="1"/>
</dbReference>
<dbReference type="CDD" id="cd12797">
    <property type="entry name" value="M23_peptidase"/>
    <property type="match status" value="1"/>
</dbReference>
<dbReference type="RefSeq" id="WP_202750126.1">
    <property type="nucleotide sequence ID" value="NZ_JAESWC010000014.1"/>
</dbReference>
<proteinExistence type="predicted"/>
<evidence type="ECO:0000259" key="4">
    <source>
        <dbReference type="PROSITE" id="PS51109"/>
    </source>
</evidence>
<dbReference type="PANTHER" id="PTHR21666:SF270">
    <property type="entry name" value="MUREIN HYDROLASE ACTIVATOR ENVC"/>
    <property type="match status" value="1"/>
</dbReference>
<dbReference type="Pfam" id="PF07501">
    <property type="entry name" value="G5"/>
    <property type="match status" value="1"/>
</dbReference>
<evidence type="ECO:0000256" key="2">
    <source>
        <dbReference type="SAM" id="MobiDB-lite"/>
    </source>
</evidence>
<sequence>MKFFDKCKKYIIIAAVFGTFTTSYIFITENKANAYEISIGDKVVAYSIEDPKSLDIVNSLEQEIKNRFGTSQFKESIAVNKVRVQEGSVVSDKALKQTILQNSKMEVEGCAIFANKKQIGLVASESEGKQALDKLKDYYTAKSGLSIKESKLKTEITYSKQKDIISNIDSIDEVVERVKEANSRFKNPVVAFELKGTEEVKEVISPGTSVTTSDSIPSGQTKVQSSGKEGQKLVVKEVVMENNKVISTTALSEKVITEAQNKIVLQGKPKTAVAGLAYLTTPSRGTISSAFGARWGRMHEGIDIAANIGDPIYAALDGTVTYAGWETGYGNFIQIKHADGVLTAYGHCSKIQVAVGDTVKKGDKIGEVGNTGNSTGPHLHFEVRVNGVAKDPIAYLNK</sequence>
<dbReference type="EMBL" id="JAESWC010000014">
    <property type="protein sequence ID" value="MBL4937372.1"/>
    <property type="molecule type" value="Genomic_DNA"/>
</dbReference>
<dbReference type="InterPro" id="IPR050570">
    <property type="entry name" value="Cell_wall_metabolism_enzyme"/>
</dbReference>
<dbReference type="SMART" id="SM01208">
    <property type="entry name" value="G5"/>
    <property type="match status" value="1"/>
</dbReference>
<dbReference type="PROSITE" id="PS51109">
    <property type="entry name" value="G5"/>
    <property type="match status" value="1"/>
</dbReference>
<keyword evidence="3" id="KW-1133">Transmembrane helix</keyword>
<dbReference type="Pfam" id="PF01551">
    <property type="entry name" value="Peptidase_M23"/>
    <property type="match status" value="1"/>
</dbReference>
<evidence type="ECO:0000313" key="6">
    <source>
        <dbReference type="Proteomes" id="UP000632377"/>
    </source>
</evidence>
<comment type="caution">
    <text evidence="5">The sequence shown here is derived from an EMBL/GenBank/DDBJ whole genome shotgun (WGS) entry which is preliminary data.</text>
</comment>
<dbReference type="SUPFAM" id="SSF51261">
    <property type="entry name" value="Duplicated hybrid motif"/>
    <property type="match status" value="1"/>
</dbReference>
<evidence type="ECO:0000256" key="3">
    <source>
        <dbReference type="SAM" id="Phobius"/>
    </source>
</evidence>
<name>A0ABS1TF48_9CLOT</name>
<feature type="region of interest" description="Disordered" evidence="2">
    <location>
        <begin position="205"/>
        <end position="228"/>
    </location>
</feature>
<evidence type="ECO:0000313" key="5">
    <source>
        <dbReference type="EMBL" id="MBL4937372.1"/>
    </source>
</evidence>
<gene>
    <name evidence="5" type="ORF">JK636_16720</name>
</gene>